<sequence>MAIYTGIGGSAKSVSKIYTGVGGTARQVHKGYIGVDGVAKKFYDGGNPISSFALGTEFGISDPSGKNTYWYTLVHKGVPGGGLYDSTANGAWLWRTNIAGSTAIDSSNYIYGYEGWALDNWCVNYPGGNITPSVANRLMTVHLPYVKQADYSSANVSSGSNGLSRKCFLLSAVEMGVYTWQGIDGLMAQEGAKLDYFDYTTAATDKRKADKEYWTRSKRTHNGNYMYTFYADGGFHSAGCHREDSYGLRPCIVLPLNTLVTTVKFWFMDQNYIN</sequence>
<comment type="caution">
    <text evidence="2">The sequence shown here is derived from an EMBL/GenBank/DDBJ whole genome shotgun (WGS) entry which is preliminary data.</text>
</comment>
<accession>A0A3E2V7Y2</accession>
<gene>
    <name evidence="2" type="ORF">DW905_05040</name>
</gene>
<feature type="domain" description="DUF6273" evidence="1">
    <location>
        <begin position="98"/>
        <end position="255"/>
    </location>
</feature>
<reference evidence="2 3" key="1">
    <citation type="submission" date="2018-08" db="EMBL/GenBank/DDBJ databases">
        <title>A genome reference for cultivated species of the human gut microbiota.</title>
        <authorList>
            <person name="Zou Y."/>
            <person name="Xue W."/>
            <person name="Luo G."/>
        </authorList>
    </citation>
    <scope>NUCLEOTIDE SEQUENCE [LARGE SCALE GENOMIC DNA]</scope>
    <source>
        <strain evidence="2 3">AM42-11AC</strain>
    </source>
</reference>
<dbReference type="EMBL" id="QVEZ01000002">
    <property type="protein sequence ID" value="RGC06634.1"/>
    <property type="molecule type" value="Genomic_DNA"/>
</dbReference>
<dbReference type="AlphaFoldDB" id="A0A3E2V7Y2"/>
<protein>
    <recommendedName>
        <fullName evidence="1">DUF6273 domain-containing protein</fullName>
    </recommendedName>
</protein>
<dbReference type="RefSeq" id="WP_117535380.1">
    <property type="nucleotide sequence ID" value="NZ_QVEZ01000002.1"/>
</dbReference>
<name>A0A3E2V7Y2_9FIRM</name>
<organism evidence="2 3">
    <name type="scientific">Faecalibacterium prausnitzii</name>
    <dbReference type="NCBI Taxonomy" id="853"/>
    <lineage>
        <taxon>Bacteria</taxon>
        <taxon>Bacillati</taxon>
        <taxon>Bacillota</taxon>
        <taxon>Clostridia</taxon>
        <taxon>Eubacteriales</taxon>
        <taxon>Oscillospiraceae</taxon>
        <taxon>Faecalibacterium</taxon>
    </lineage>
</organism>
<evidence type="ECO:0000259" key="1">
    <source>
        <dbReference type="Pfam" id="PF19789"/>
    </source>
</evidence>
<dbReference type="Proteomes" id="UP000261079">
    <property type="component" value="Unassembled WGS sequence"/>
</dbReference>
<dbReference type="InterPro" id="IPR046240">
    <property type="entry name" value="DUF6273"/>
</dbReference>
<proteinExistence type="predicted"/>
<evidence type="ECO:0000313" key="3">
    <source>
        <dbReference type="Proteomes" id="UP000261079"/>
    </source>
</evidence>
<evidence type="ECO:0000313" key="2">
    <source>
        <dbReference type="EMBL" id="RGC06634.1"/>
    </source>
</evidence>
<dbReference type="Pfam" id="PF19789">
    <property type="entry name" value="DUF6273"/>
    <property type="match status" value="1"/>
</dbReference>